<feature type="compositionally biased region" description="Basic and acidic residues" evidence="1">
    <location>
        <begin position="1"/>
        <end position="16"/>
    </location>
</feature>
<proteinExistence type="predicted"/>
<gene>
    <name evidence="2" type="ORF">KIN20_011107</name>
</gene>
<accession>A0AAD5MCC9</accession>
<evidence type="ECO:0000313" key="2">
    <source>
        <dbReference type="EMBL" id="KAJ1354233.1"/>
    </source>
</evidence>
<protein>
    <submittedName>
        <fullName evidence="2">Uncharacterized protein</fullName>
    </submittedName>
</protein>
<feature type="region of interest" description="Disordered" evidence="1">
    <location>
        <begin position="1"/>
        <end position="29"/>
    </location>
</feature>
<evidence type="ECO:0000256" key="1">
    <source>
        <dbReference type="SAM" id="MobiDB-lite"/>
    </source>
</evidence>
<keyword evidence="3" id="KW-1185">Reference proteome</keyword>
<comment type="caution">
    <text evidence="2">The sequence shown here is derived from an EMBL/GenBank/DDBJ whole genome shotgun (WGS) entry which is preliminary data.</text>
</comment>
<organism evidence="2 3">
    <name type="scientific">Parelaphostrongylus tenuis</name>
    <name type="common">Meningeal worm</name>
    <dbReference type="NCBI Taxonomy" id="148309"/>
    <lineage>
        <taxon>Eukaryota</taxon>
        <taxon>Metazoa</taxon>
        <taxon>Ecdysozoa</taxon>
        <taxon>Nematoda</taxon>
        <taxon>Chromadorea</taxon>
        <taxon>Rhabditida</taxon>
        <taxon>Rhabditina</taxon>
        <taxon>Rhabditomorpha</taxon>
        <taxon>Strongyloidea</taxon>
        <taxon>Metastrongylidae</taxon>
        <taxon>Parelaphostrongylus</taxon>
    </lineage>
</organism>
<sequence>MFHEDQSRQNNHDNAHHLKKQSRRPLDSQDRIPFSINCIDDGLSTNFAWVSEAQPVAQLLRQKKVSLNACHRLMQLMRAKLEAYRNKLKSQQQRKSFYKFVVDSCQIRNNQQKGRQDRKLKSKKTK</sequence>
<dbReference type="AlphaFoldDB" id="A0AAD5MCC9"/>
<evidence type="ECO:0000313" key="3">
    <source>
        <dbReference type="Proteomes" id="UP001196413"/>
    </source>
</evidence>
<name>A0AAD5MCC9_PARTN</name>
<dbReference type="Proteomes" id="UP001196413">
    <property type="component" value="Unassembled WGS sequence"/>
</dbReference>
<reference evidence="2" key="1">
    <citation type="submission" date="2021-06" db="EMBL/GenBank/DDBJ databases">
        <title>Parelaphostrongylus tenuis whole genome reference sequence.</title>
        <authorList>
            <person name="Garwood T.J."/>
            <person name="Larsen P.A."/>
            <person name="Fountain-Jones N.M."/>
            <person name="Garbe J.R."/>
            <person name="Macchietto M.G."/>
            <person name="Kania S.A."/>
            <person name="Gerhold R.W."/>
            <person name="Richards J.E."/>
            <person name="Wolf T.M."/>
        </authorList>
    </citation>
    <scope>NUCLEOTIDE SEQUENCE</scope>
    <source>
        <strain evidence="2">MNPRO001-30</strain>
        <tissue evidence="2">Meninges</tissue>
    </source>
</reference>
<dbReference type="EMBL" id="JAHQIW010001998">
    <property type="protein sequence ID" value="KAJ1354233.1"/>
    <property type="molecule type" value="Genomic_DNA"/>
</dbReference>